<evidence type="ECO:0000313" key="7">
    <source>
        <dbReference type="Proteomes" id="UP000295444"/>
    </source>
</evidence>
<dbReference type="InterPro" id="IPR027417">
    <property type="entry name" value="P-loop_NTPase"/>
</dbReference>
<dbReference type="PANTHER" id="PTHR32114">
    <property type="entry name" value="ABC TRANSPORTER ABCH.3"/>
    <property type="match status" value="1"/>
</dbReference>
<feature type="coiled-coil region" evidence="4">
    <location>
        <begin position="334"/>
        <end position="382"/>
    </location>
</feature>
<keyword evidence="4" id="KW-0175">Coiled coil</keyword>
<dbReference type="AlphaFoldDB" id="A0A4R6SI42"/>
<protein>
    <recommendedName>
        <fullName evidence="3">Nuclease SbcCD subunit C</fullName>
    </recommendedName>
</protein>
<evidence type="ECO:0000256" key="1">
    <source>
        <dbReference type="ARBA" id="ARBA00006930"/>
    </source>
</evidence>
<keyword evidence="6" id="KW-0540">Nuclease</keyword>
<dbReference type="Gene3D" id="3.40.50.300">
    <property type="entry name" value="P-loop containing nucleotide triphosphate hydrolases"/>
    <property type="match status" value="2"/>
</dbReference>
<dbReference type="EMBL" id="SNXZ01000002">
    <property type="protein sequence ID" value="TDQ01495.1"/>
    <property type="molecule type" value="Genomic_DNA"/>
</dbReference>
<name>A0A4R6SI42_LABRH</name>
<feature type="domain" description="Rad50/SbcC-type AAA" evidence="5">
    <location>
        <begin position="5"/>
        <end position="214"/>
    </location>
</feature>
<dbReference type="GO" id="GO:0006302">
    <property type="term" value="P:double-strand break repair"/>
    <property type="evidence" value="ECO:0007669"/>
    <property type="project" value="InterPro"/>
</dbReference>
<dbReference type="OrthoDB" id="9795626at2"/>
<dbReference type="GO" id="GO:0004527">
    <property type="term" value="F:exonuclease activity"/>
    <property type="evidence" value="ECO:0007669"/>
    <property type="project" value="UniProtKB-KW"/>
</dbReference>
<dbReference type="RefSeq" id="WP_133850069.1">
    <property type="nucleotide sequence ID" value="NZ_SNXZ01000002.1"/>
</dbReference>
<keyword evidence="6" id="KW-0378">Hydrolase</keyword>
<comment type="caution">
    <text evidence="6">The sequence shown here is derived from an EMBL/GenBank/DDBJ whole genome shotgun (WGS) entry which is preliminary data.</text>
</comment>
<comment type="similarity">
    <text evidence="1">Belongs to the SMC family. SbcC subfamily.</text>
</comment>
<proteinExistence type="inferred from homology"/>
<dbReference type="Pfam" id="PF13476">
    <property type="entry name" value="AAA_23"/>
    <property type="match status" value="1"/>
</dbReference>
<dbReference type="Pfam" id="PF13558">
    <property type="entry name" value="SbcC_Walker_B"/>
    <property type="match status" value="1"/>
</dbReference>
<comment type="subunit">
    <text evidence="2">Heterodimer of SbcC and SbcD.</text>
</comment>
<dbReference type="InterPro" id="IPR038729">
    <property type="entry name" value="Rad50/SbcC_AAA"/>
</dbReference>
<evidence type="ECO:0000259" key="5">
    <source>
        <dbReference type="Pfam" id="PF13476"/>
    </source>
</evidence>
<dbReference type="Proteomes" id="UP000295444">
    <property type="component" value="Unassembled WGS sequence"/>
</dbReference>
<evidence type="ECO:0000256" key="2">
    <source>
        <dbReference type="ARBA" id="ARBA00011322"/>
    </source>
</evidence>
<evidence type="ECO:0000256" key="3">
    <source>
        <dbReference type="ARBA" id="ARBA00013368"/>
    </source>
</evidence>
<organism evidence="6 7">
    <name type="scientific">Labedaea rhizosphaerae</name>
    <dbReference type="NCBI Taxonomy" id="598644"/>
    <lineage>
        <taxon>Bacteria</taxon>
        <taxon>Bacillati</taxon>
        <taxon>Actinomycetota</taxon>
        <taxon>Actinomycetes</taxon>
        <taxon>Pseudonocardiales</taxon>
        <taxon>Pseudonocardiaceae</taxon>
        <taxon>Labedaea</taxon>
    </lineage>
</organism>
<dbReference type="GO" id="GO:0016887">
    <property type="term" value="F:ATP hydrolysis activity"/>
    <property type="evidence" value="ECO:0007669"/>
    <property type="project" value="InterPro"/>
</dbReference>
<feature type="coiled-coil region" evidence="4">
    <location>
        <begin position="482"/>
        <end position="516"/>
    </location>
</feature>
<evidence type="ECO:0000313" key="6">
    <source>
        <dbReference type="EMBL" id="TDQ01495.1"/>
    </source>
</evidence>
<dbReference type="PANTHER" id="PTHR32114:SF2">
    <property type="entry name" value="ABC TRANSPORTER ABCH.3"/>
    <property type="match status" value="1"/>
</dbReference>
<dbReference type="SUPFAM" id="SSF52540">
    <property type="entry name" value="P-loop containing nucleoside triphosphate hydrolases"/>
    <property type="match status" value="1"/>
</dbReference>
<gene>
    <name evidence="6" type="ORF">EV186_1021364</name>
</gene>
<keyword evidence="7" id="KW-1185">Reference proteome</keyword>
<accession>A0A4R6SI42</accession>
<keyword evidence="6" id="KW-0269">Exonuclease</keyword>
<evidence type="ECO:0000256" key="4">
    <source>
        <dbReference type="SAM" id="Coils"/>
    </source>
</evidence>
<sequence>MRPLRLLIDGFGSYREATDVDLSDVDFFVLTGPTGSGKSTVIDALCFALYGTVPRWGKTNSIRSALAPSTAECRVLLVFEAAGQRYAAARQLRRDARGQVQTKEARLDRLDPSVPANADLAKVLEAVVESVAEGPDPVREHVTSLLGIGYEHFTQCVLLPQGRFAEFLHAKPSDRQNLLIELLAYGVYEEVGKKARERAKLTLDRRQQAERRLAEIGAVTEDELAQAQQRVRTLGELVPRVEAAVTETDELRGRWKEANEQAGLARKQVDDLAALSMPAGTAELAEKLAQADELVRVRTVARDEADLAETAAEQAVTGPDRAELLRWRDAYARQQSLRENLESLVAQRDAADKAERDATAAVTAAEQALAEAQAAVTTTEREHRAVTLAADLHEGEPCPVCLQQVHELPHHDVPADLDRTRAAVKTATAELDSARKRAVKAGRGSADAAARVASTEHALTELVAVLTGAPEPAEMEKSIAARDAADAAMARAREAARAAQRALDAAMSERVSLQDKEKAAWSELRAGRDRFVALHAPAVDGPDLATAWQSLLDWAGEQRAALTATAAELSAAETALKQQGVDAAGALTGLLAEHGVRAANVKDAPVALAAATKDAERDLADLLRRGKESARLTEEVTRYRGEAEVADMLGNLLRSNNFERWLCAEALDSLVLEASHTLLQLSGGQFELHRGERNELVVVDHNDAGTIRPVNTLSGGETFQASLALALALSRQVVGLSGGKRDLNSMFLDEGFGTLDESTLDVVASTLERLATESGRVVGIVTHVPALAERVPVQFAVSRDGATSRLRRVEAG</sequence>
<reference evidence="6 7" key="1">
    <citation type="submission" date="2019-03" db="EMBL/GenBank/DDBJ databases">
        <title>Genomic Encyclopedia of Type Strains, Phase IV (KMG-IV): sequencing the most valuable type-strain genomes for metagenomic binning, comparative biology and taxonomic classification.</title>
        <authorList>
            <person name="Goeker M."/>
        </authorList>
    </citation>
    <scope>NUCLEOTIDE SEQUENCE [LARGE SCALE GENOMIC DNA]</scope>
    <source>
        <strain evidence="6 7">DSM 45361</strain>
    </source>
</reference>